<protein>
    <recommendedName>
        <fullName evidence="2">Tail protein</fullName>
    </recommendedName>
</protein>
<proteinExistence type="predicted"/>
<sequence>MSNKVLNELENDVELVFKQAYRAAHTHIRDSEDDIRIGIDGEVKALKNIFQQDIYSDDVPTSLPASQSVISLHNTTSQTIWNSTVWDQSLSSITVQNATGALLPLTFYNAVYLNPVHPNKSQAWWLLDGEFVDEKPENNYLSHTIPSSHDSANKSTFEPILERWNGSRWIREMPQNESGLNWYIDSATGIVQFYQTEASLNALNINAIGLMDDASFSRPRLSFIKYDGPTGAAGGGTGNAPNSNYEEYGNYYDDSNKWIAKTSTTDLPPYGADLRVAAASKFRLFAEYSDTSGNLLTQEVILFLGVVGHRDVSGGVYSEEVQFTIESNLFNNSPLIENIRLYAHRNPGGVIKCDYYMYVDINKTIVPSSGMLLTAECYNNNHGDVTDGRRLWQLNDGTLTTSNSASGMSELKRVSTLESETVTYAGDNVIINKLNGENPALYEEYVFDDANLAVGDWISLMQVGDGVGDGSLRADALFVLEDQSSGGHHTLKFLAKFKHGKCLLDVVSSNYYSNDRIDRLRVVGKKVYDGGIIQVRLSSKNGNNMILRVYENLNLKGWVSLVGEQNNNTSPNPDNTPTVYTNNPTRPPGSTYTGFGNTYPSTEFTEVNIINGVSKNALKSTNADIFYHESDIDIYNGSLDLSGSNINMNNGSNIDMNNNNILSVNETDIIKATITTAEVDRITRITGSGGHVKIGTAAANAGTGERVEVTEPLVLYKGNNAVTNINYKIGGSIPSVPEGSVIYDARNTGSGGVQLPMFKRDFDITNFRFDDRGVLTGYYSTPKDGWALSSPYTFKLVSPLGVRHTAEVLTGNGEGIYEFVEGATAGTANPTTGRFSKSPNPFCLVHPMGDWTLWHIFSAGQSELLIMRAHKAWRAMIIREIQVTSYGVQATVNNTSTNAVDVDFELWVGLLDKNAPNTNPVSNSSNKLNTYVASNNALATSQCDAYTYIWDVISTSNGGSASNNCTQPWQHVPNAVWDNDLTNPTCQRIKVNRIQVNAGTTTTVRDPWIEGIKNSSKFWGVQNAITSIKLDLPLYCPKDYGVGVWFVERCPTTSQLSSGSKVTFGAYSCDHNGFAPASAPYQVEVLAEMNMQS</sequence>
<name>A0A6C0CQZ7_9ZZZZ</name>
<evidence type="ECO:0008006" key="2">
    <source>
        <dbReference type="Google" id="ProtNLM"/>
    </source>
</evidence>
<dbReference type="AlphaFoldDB" id="A0A6C0CQZ7"/>
<dbReference type="EMBL" id="MN739472">
    <property type="protein sequence ID" value="QHT06647.1"/>
    <property type="molecule type" value="Genomic_DNA"/>
</dbReference>
<accession>A0A6C0CQZ7</accession>
<organism evidence="1">
    <name type="scientific">viral metagenome</name>
    <dbReference type="NCBI Taxonomy" id="1070528"/>
    <lineage>
        <taxon>unclassified sequences</taxon>
        <taxon>metagenomes</taxon>
        <taxon>organismal metagenomes</taxon>
    </lineage>
</organism>
<reference evidence="1" key="1">
    <citation type="journal article" date="2020" name="Nature">
        <title>Giant virus diversity and host interactions through global metagenomics.</title>
        <authorList>
            <person name="Schulz F."/>
            <person name="Roux S."/>
            <person name="Paez-Espino D."/>
            <person name="Jungbluth S."/>
            <person name="Walsh D.A."/>
            <person name="Denef V.J."/>
            <person name="McMahon K.D."/>
            <person name="Konstantinidis K.T."/>
            <person name="Eloe-Fadrosh E.A."/>
            <person name="Kyrpides N.C."/>
            <person name="Woyke T."/>
        </authorList>
    </citation>
    <scope>NUCLEOTIDE SEQUENCE</scope>
    <source>
        <strain evidence="1">GVMAG-M-3300021425-30</strain>
    </source>
</reference>
<evidence type="ECO:0000313" key="1">
    <source>
        <dbReference type="EMBL" id="QHT06647.1"/>
    </source>
</evidence>